<keyword evidence="1" id="KW-0812">Transmembrane</keyword>
<feature type="transmembrane region" description="Helical" evidence="1">
    <location>
        <begin position="55"/>
        <end position="78"/>
    </location>
</feature>
<keyword evidence="1" id="KW-1133">Transmembrane helix</keyword>
<gene>
    <name evidence="2" type="ORF">BKA12_001654</name>
</gene>
<feature type="transmembrane region" description="Helical" evidence="1">
    <location>
        <begin position="470"/>
        <end position="494"/>
    </location>
</feature>
<feature type="transmembrane region" description="Helical" evidence="1">
    <location>
        <begin position="263"/>
        <end position="284"/>
    </location>
</feature>
<keyword evidence="1" id="KW-0472">Membrane</keyword>
<evidence type="ECO:0000313" key="2">
    <source>
        <dbReference type="EMBL" id="MBB5598574.1"/>
    </source>
</evidence>
<dbReference type="Proteomes" id="UP000523863">
    <property type="component" value="Unassembled WGS sequence"/>
</dbReference>
<dbReference type="AlphaFoldDB" id="A0A7W8YBM0"/>
<keyword evidence="3" id="KW-1185">Reference proteome</keyword>
<feature type="transmembrane region" description="Helical" evidence="1">
    <location>
        <begin position="90"/>
        <end position="112"/>
    </location>
</feature>
<feature type="transmembrane region" description="Helical" evidence="1">
    <location>
        <begin position="434"/>
        <end position="458"/>
    </location>
</feature>
<reference evidence="2 3" key="1">
    <citation type="submission" date="2020-08" db="EMBL/GenBank/DDBJ databases">
        <title>Sequencing the genomes of 1000 actinobacteria strains.</title>
        <authorList>
            <person name="Klenk H.-P."/>
        </authorList>
    </citation>
    <scope>NUCLEOTIDE SEQUENCE [LARGE SCALE GENOMIC DNA]</scope>
    <source>
        <strain evidence="2 3">DSM 23694</strain>
    </source>
</reference>
<feature type="transmembrane region" description="Helical" evidence="1">
    <location>
        <begin position="380"/>
        <end position="399"/>
    </location>
</feature>
<comment type="caution">
    <text evidence="2">The sequence shown here is derived from an EMBL/GenBank/DDBJ whole genome shotgun (WGS) entry which is preliminary data.</text>
</comment>
<feature type="transmembrane region" description="Helical" evidence="1">
    <location>
        <begin position="349"/>
        <end position="368"/>
    </location>
</feature>
<proteinExistence type="predicted"/>
<evidence type="ECO:0000256" key="1">
    <source>
        <dbReference type="SAM" id="Phobius"/>
    </source>
</evidence>
<sequence length="562" mass="58432">MRRGSTALAGGVTMLETRSTRVSAWTRLNLLANLRIAQIANSLNIPWSIRLLRRIVMVFLASCVVVLPLVGFAMTKFLAALSTPQEAGELSVFVVVLFALWGMLAAGFAELLGKYRESISHNPNRAFYRSLGVSAAMLHGITAAPRIFSPLLFWSLMGTGVAAALGTAGTASTTPLVAALSAAMALVLVMAVAILGASVRVARRQNAGKTPVVGGALLFGAAGLGAGVVATIVISRFVVTVGGHALLPANTSISERLDTLPAAAWWVFSGLLLALLVAATVWVARGYQLLHARSFALNSGAASAHDLGRDHVVHATRSAGEQRCREASWVRSVWRQRGGSWRLKVEVRILWGFAFALGLLAVLTATFASEPIITSISMGQGHICAIAVLAGALLGVGIAESTLGDIGPVVLRGQLRAAVELGVPATRLAHLHALVLGAPAFVFGALALSAGALVAVLFRGALAETPVVTAVIPLLAGLGVLAGFAASVIAERLFPPPRAVDGTSNEGLATAIVSLLLAAVPALWHFVFSATLLATALTFLTVLTLVGGAWWCIRRNLTHLSN</sequence>
<feature type="transmembrane region" description="Helical" evidence="1">
    <location>
        <begin position="506"/>
        <end position="526"/>
    </location>
</feature>
<organism evidence="2 3">
    <name type="scientific">Neomicrococcus lactis</name>
    <dbReference type="NCBI Taxonomy" id="732241"/>
    <lineage>
        <taxon>Bacteria</taxon>
        <taxon>Bacillati</taxon>
        <taxon>Actinomycetota</taxon>
        <taxon>Actinomycetes</taxon>
        <taxon>Micrococcales</taxon>
        <taxon>Micrococcaceae</taxon>
        <taxon>Neomicrococcus</taxon>
    </lineage>
</organism>
<name>A0A7W8YBM0_9MICC</name>
<feature type="transmembrane region" description="Helical" evidence="1">
    <location>
        <begin position="176"/>
        <end position="199"/>
    </location>
</feature>
<feature type="transmembrane region" description="Helical" evidence="1">
    <location>
        <begin position="532"/>
        <end position="553"/>
    </location>
</feature>
<feature type="transmembrane region" description="Helical" evidence="1">
    <location>
        <begin position="211"/>
        <end position="238"/>
    </location>
</feature>
<dbReference type="EMBL" id="JACHBL010000001">
    <property type="protein sequence ID" value="MBB5598574.1"/>
    <property type="molecule type" value="Genomic_DNA"/>
</dbReference>
<protein>
    <submittedName>
        <fullName evidence="2">Uncharacterized protein</fullName>
    </submittedName>
</protein>
<evidence type="ECO:0000313" key="3">
    <source>
        <dbReference type="Proteomes" id="UP000523863"/>
    </source>
</evidence>
<accession>A0A7W8YBM0</accession>